<dbReference type="InterPro" id="IPR020904">
    <property type="entry name" value="Sc_DH/Rdtase_CS"/>
</dbReference>
<reference evidence="6 7" key="1">
    <citation type="submission" date="2016-10" db="EMBL/GenBank/DDBJ databases">
        <authorList>
            <person name="de Groot N.N."/>
        </authorList>
    </citation>
    <scope>NUCLEOTIDE SEQUENCE [LARGE SCALE GENOMIC DNA]</scope>
    <source>
        <strain evidence="6 7">DSM 44637</strain>
    </source>
</reference>
<dbReference type="PRINTS" id="PR00081">
    <property type="entry name" value="GDHRDH"/>
</dbReference>
<dbReference type="PRINTS" id="PR00080">
    <property type="entry name" value="SDRFAMILY"/>
</dbReference>
<evidence type="ECO:0000313" key="6">
    <source>
        <dbReference type="EMBL" id="SFO65591.1"/>
    </source>
</evidence>
<organism evidence="6 7">
    <name type="scientific">Amycolatopsis rubida</name>
    <dbReference type="NCBI Taxonomy" id="112413"/>
    <lineage>
        <taxon>Bacteria</taxon>
        <taxon>Bacillati</taxon>
        <taxon>Actinomycetota</taxon>
        <taxon>Actinomycetes</taxon>
        <taxon>Pseudonocardiales</taxon>
        <taxon>Pseudonocardiaceae</taxon>
        <taxon>Amycolatopsis</taxon>
    </lineage>
</organism>
<dbReference type="SMART" id="SM00822">
    <property type="entry name" value="PKS_KR"/>
    <property type="match status" value="1"/>
</dbReference>
<gene>
    <name evidence="6" type="ORF">SAMN05421854_102792</name>
</gene>
<comment type="similarity">
    <text evidence="1 3">Belongs to the short-chain dehydrogenases/reductases (SDR) family.</text>
</comment>
<evidence type="ECO:0000313" key="7">
    <source>
        <dbReference type="Proteomes" id="UP000199137"/>
    </source>
</evidence>
<dbReference type="EMBL" id="FOWC01000002">
    <property type="protein sequence ID" value="SFO65591.1"/>
    <property type="molecule type" value="Genomic_DNA"/>
</dbReference>
<dbReference type="OrthoDB" id="9775296at2"/>
<evidence type="ECO:0000256" key="3">
    <source>
        <dbReference type="RuleBase" id="RU000363"/>
    </source>
</evidence>
<dbReference type="InterPro" id="IPR002347">
    <property type="entry name" value="SDR_fam"/>
</dbReference>
<dbReference type="STRING" id="112413.SAMN05421854_102792"/>
<dbReference type="CDD" id="cd05233">
    <property type="entry name" value="SDR_c"/>
    <property type="match status" value="1"/>
</dbReference>
<name>A0A1I5IZN5_9PSEU</name>
<dbReference type="PROSITE" id="PS00061">
    <property type="entry name" value="ADH_SHORT"/>
    <property type="match status" value="1"/>
</dbReference>
<dbReference type="AlphaFoldDB" id="A0A1I5IZN5"/>
<dbReference type="FunFam" id="3.40.50.720:FF:000084">
    <property type="entry name" value="Short-chain dehydrogenase reductase"/>
    <property type="match status" value="1"/>
</dbReference>
<dbReference type="Gene3D" id="3.40.50.720">
    <property type="entry name" value="NAD(P)-binding Rossmann-like Domain"/>
    <property type="match status" value="1"/>
</dbReference>
<evidence type="ECO:0000259" key="5">
    <source>
        <dbReference type="SMART" id="SM00822"/>
    </source>
</evidence>
<protein>
    <submittedName>
        <fullName evidence="6">Short-chain dehydrogenase</fullName>
    </submittedName>
</protein>
<evidence type="ECO:0000256" key="4">
    <source>
        <dbReference type="SAM" id="MobiDB-lite"/>
    </source>
</evidence>
<sequence>MARQSLSGKVVVVTGGAQGIGAATAAALHRRGSRLVLGDLDRVRAGKTAGELGPEVVASPLDVTDPAAFTAFLDDVERTVGPIDVLINNAGIMPLSPLDEEDDAATRRLLEINVHAVVHGTREAVKRMKPRGRGHIVNVASMAGKSGFSGAATYCATKHAVVGLSEAVRLELRGTGVEVSCVMPAVVRTELASGLGEARFIKSVGPDDVAAAIVDALERPKFDVFVPKSLDLTGRITRLFPRAFGEWLMRALGGDQLLASAAHSPERAEYEGRAARSAPSAVPPGGSG</sequence>
<dbReference type="GO" id="GO:0016616">
    <property type="term" value="F:oxidoreductase activity, acting on the CH-OH group of donors, NAD or NADP as acceptor"/>
    <property type="evidence" value="ECO:0007669"/>
    <property type="project" value="TreeGrafter"/>
</dbReference>
<dbReference type="PANTHER" id="PTHR24322">
    <property type="entry name" value="PKSB"/>
    <property type="match status" value="1"/>
</dbReference>
<dbReference type="InterPro" id="IPR036291">
    <property type="entry name" value="NAD(P)-bd_dom_sf"/>
</dbReference>
<feature type="region of interest" description="Disordered" evidence="4">
    <location>
        <begin position="268"/>
        <end position="288"/>
    </location>
</feature>
<dbReference type="InterPro" id="IPR057326">
    <property type="entry name" value="KR_dom"/>
</dbReference>
<dbReference type="SUPFAM" id="SSF51735">
    <property type="entry name" value="NAD(P)-binding Rossmann-fold domains"/>
    <property type="match status" value="1"/>
</dbReference>
<feature type="compositionally biased region" description="Low complexity" evidence="4">
    <location>
        <begin position="275"/>
        <end position="288"/>
    </location>
</feature>
<evidence type="ECO:0000256" key="2">
    <source>
        <dbReference type="ARBA" id="ARBA00023002"/>
    </source>
</evidence>
<feature type="domain" description="Ketoreductase" evidence="5">
    <location>
        <begin position="9"/>
        <end position="190"/>
    </location>
</feature>
<evidence type="ECO:0000256" key="1">
    <source>
        <dbReference type="ARBA" id="ARBA00006484"/>
    </source>
</evidence>
<dbReference type="Proteomes" id="UP000199137">
    <property type="component" value="Unassembled WGS sequence"/>
</dbReference>
<dbReference type="NCBIfam" id="NF005878">
    <property type="entry name" value="PRK07825.1"/>
    <property type="match status" value="1"/>
</dbReference>
<dbReference type="Pfam" id="PF00106">
    <property type="entry name" value="adh_short"/>
    <property type="match status" value="1"/>
</dbReference>
<proteinExistence type="inferred from homology"/>
<dbReference type="RefSeq" id="WP_093573229.1">
    <property type="nucleotide sequence ID" value="NZ_FOWC01000002.1"/>
</dbReference>
<dbReference type="PANTHER" id="PTHR24322:SF736">
    <property type="entry name" value="RETINOL DEHYDROGENASE 10"/>
    <property type="match status" value="1"/>
</dbReference>
<keyword evidence="2" id="KW-0560">Oxidoreductase</keyword>
<accession>A0A1I5IZN5</accession>